<proteinExistence type="predicted"/>
<keyword evidence="2" id="KW-1185">Reference proteome</keyword>
<reference evidence="1 2" key="1">
    <citation type="submission" date="2018-07" db="EMBL/GenBank/DDBJ databases">
        <title>Genomic Encyclopedia of Type Strains, Phase III (KMG-III): the genomes of soil and plant-associated and newly described type strains.</title>
        <authorList>
            <person name="Whitman W."/>
        </authorList>
    </citation>
    <scope>NUCLEOTIDE SEQUENCE [LARGE SCALE GENOMIC DNA]</scope>
    <source>
        <strain evidence="1 2">CECT 7948</strain>
    </source>
</reference>
<comment type="caution">
    <text evidence="1">The sequence shown here is derived from an EMBL/GenBank/DDBJ whole genome shotgun (WGS) entry which is preliminary data.</text>
</comment>
<dbReference type="Gene3D" id="3.90.1150.200">
    <property type="match status" value="1"/>
</dbReference>
<evidence type="ECO:0008006" key="3">
    <source>
        <dbReference type="Google" id="ProtNLM"/>
    </source>
</evidence>
<organism evidence="1 2">
    <name type="scientific">Winogradskyella pacifica</name>
    <dbReference type="NCBI Taxonomy" id="664642"/>
    <lineage>
        <taxon>Bacteria</taxon>
        <taxon>Pseudomonadati</taxon>
        <taxon>Bacteroidota</taxon>
        <taxon>Flavobacteriia</taxon>
        <taxon>Flavobacteriales</taxon>
        <taxon>Flavobacteriaceae</taxon>
        <taxon>Winogradskyella</taxon>
    </lineage>
</organism>
<dbReference type="EMBL" id="QREI01000008">
    <property type="protein sequence ID" value="REE08215.1"/>
    <property type="molecule type" value="Genomic_DNA"/>
</dbReference>
<evidence type="ECO:0000313" key="2">
    <source>
        <dbReference type="Proteomes" id="UP000256919"/>
    </source>
</evidence>
<dbReference type="Proteomes" id="UP000256919">
    <property type="component" value="Unassembled WGS sequence"/>
</dbReference>
<dbReference type="RefSeq" id="WP_181897197.1">
    <property type="nucleotide sequence ID" value="NZ_QREI01000008.1"/>
</dbReference>
<sequence length="50" mass="5935">MKKVTSVEEYIEVNQHFADALSILRRIMNTTELEETIKWSMPTYCLNGNW</sequence>
<protein>
    <recommendedName>
        <fullName evidence="3">YdhG-like domain-containing protein</fullName>
    </recommendedName>
</protein>
<name>A0A3D9LLV1_9FLAO</name>
<gene>
    <name evidence="1" type="ORF">DFQ09_10891</name>
</gene>
<accession>A0A3D9LLV1</accession>
<evidence type="ECO:0000313" key="1">
    <source>
        <dbReference type="EMBL" id="REE08215.1"/>
    </source>
</evidence>
<dbReference type="AlphaFoldDB" id="A0A3D9LLV1"/>
<dbReference type="SUPFAM" id="SSF159888">
    <property type="entry name" value="YdhG-like"/>
    <property type="match status" value="1"/>
</dbReference>